<dbReference type="PANTHER" id="PTHR33840:SF16">
    <property type="entry name" value="DUF2235 DOMAIN-CONTAINING PROTEIN"/>
    <property type="match status" value="1"/>
</dbReference>
<sequence>MDEDNRNPVRTFAGHIEDGARPLDEDDPRDENDKKLIAESHEKKRMFICCDGTWQNASGTMTPLTNVAKLARAVDRLGRDVHVPAKMSVCYRERGNQEKTRFGLVRQIVYYSSGIGGQTALNIERGFSGLTGKGLTSNILNAYCFICNNFNFASELDEIILLDYCAAKA</sequence>
<gene>
    <name evidence="3" type="ORF">CKAH01_08708</name>
</gene>
<feature type="domain" description="T6SS Phospholipase effector Tle1-like catalytic" evidence="2">
    <location>
        <begin position="44"/>
        <end position="162"/>
    </location>
</feature>
<dbReference type="PANTHER" id="PTHR33840">
    <property type="match status" value="1"/>
</dbReference>
<dbReference type="InterPro" id="IPR018712">
    <property type="entry name" value="Tle1-like_cat"/>
</dbReference>
<name>A0AAE0CZW3_COLKA</name>
<dbReference type="Pfam" id="PF09994">
    <property type="entry name" value="T6SS_Tle1-like_cat"/>
    <property type="match status" value="1"/>
</dbReference>
<feature type="region of interest" description="Disordered" evidence="1">
    <location>
        <begin position="1"/>
        <end position="31"/>
    </location>
</feature>
<dbReference type="EMBL" id="VYYT01000543">
    <property type="protein sequence ID" value="KAK2732610.1"/>
    <property type="molecule type" value="Genomic_DNA"/>
</dbReference>
<evidence type="ECO:0000313" key="4">
    <source>
        <dbReference type="Proteomes" id="UP001281614"/>
    </source>
</evidence>
<evidence type="ECO:0000313" key="3">
    <source>
        <dbReference type="EMBL" id="KAK2732610.1"/>
    </source>
</evidence>
<dbReference type="Proteomes" id="UP001281614">
    <property type="component" value="Unassembled WGS sequence"/>
</dbReference>
<organism evidence="3 4">
    <name type="scientific">Colletotrichum kahawae</name>
    <name type="common">Coffee berry disease fungus</name>
    <dbReference type="NCBI Taxonomy" id="34407"/>
    <lineage>
        <taxon>Eukaryota</taxon>
        <taxon>Fungi</taxon>
        <taxon>Dikarya</taxon>
        <taxon>Ascomycota</taxon>
        <taxon>Pezizomycotina</taxon>
        <taxon>Sordariomycetes</taxon>
        <taxon>Hypocreomycetidae</taxon>
        <taxon>Glomerellales</taxon>
        <taxon>Glomerellaceae</taxon>
        <taxon>Colletotrichum</taxon>
        <taxon>Colletotrichum gloeosporioides species complex</taxon>
    </lineage>
</organism>
<evidence type="ECO:0000256" key="1">
    <source>
        <dbReference type="SAM" id="MobiDB-lite"/>
    </source>
</evidence>
<accession>A0AAE0CZW3</accession>
<reference evidence="3" key="1">
    <citation type="submission" date="2023-02" db="EMBL/GenBank/DDBJ databases">
        <title>Colletotrichum kahawae CIFC_Que2 genome sequencing and assembly.</title>
        <authorList>
            <person name="Baroncelli R."/>
        </authorList>
    </citation>
    <scope>NUCLEOTIDE SEQUENCE</scope>
    <source>
        <strain evidence="3">CIFC_Que2</strain>
    </source>
</reference>
<proteinExistence type="predicted"/>
<protein>
    <recommendedName>
        <fullName evidence="2">T6SS Phospholipase effector Tle1-like catalytic domain-containing protein</fullName>
    </recommendedName>
</protein>
<comment type="caution">
    <text evidence="3">The sequence shown here is derived from an EMBL/GenBank/DDBJ whole genome shotgun (WGS) entry which is preliminary data.</text>
</comment>
<dbReference type="AlphaFoldDB" id="A0AAE0CZW3"/>
<evidence type="ECO:0000259" key="2">
    <source>
        <dbReference type="Pfam" id="PF09994"/>
    </source>
</evidence>
<keyword evidence="4" id="KW-1185">Reference proteome</keyword>